<reference evidence="1 2" key="1">
    <citation type="journal article" date="2011" name="Stand. Genomic Sci.">
        <title>Complete genome sequence of Treponema succinifaciens type strain (6091).</title>
        <authorList>
            <person name="Han C."/>
            <person name="Gronow S."/>
            <person name="Teshima H."/>
            <person name="Lapidus A."/>
            <person name="Nolan M."/>
            <person name="Lucas S."/>
            <person name="Hammon N."/>
            <person name="Deshpande S."/>
            <person name="Cheng J.F."/>
            <person name="Zeytun A."/>
            <person name="Tapia R."/>
            <person name="Goodwin L."/>
            <person name="Pitluck S."/>
            <person name="Liolios K."/>
            <person name="Pagani I."/>
            <person name="Ivanova N."/>
            <person name="Mavromatis K."/>
            <person name="Mikhailova N."/>
            <person name="Huntemann M."/>
            <person name="Pati A."/>
            <person name="Chen A."/>
            <person name="Palaniappan K."/>
            <person name="Land M."/>
            <person name="Hauser L."/>
            <person name="Brambilla E.M."/>
            <person name="Rohde M."/>
            <person name="Goker M."/>
            <person name="Woyke T."/>
            <person name="Bristow J."/>
            <person name="Eisen J.A."/>
            <person name="Markowitz V."/>
            <person name="Hugenholtz P."/>
            <person name="Kyrpides N.C."/>
            <person name="Klenk H.P."/>
            <person name="Detter J.C."/>
        </authorList>
    </citation>
    <scope>NUCLEOTIDE SEQUENCE [LARGE SCALE GENOMIC DNA]</scope>
    <source>
        <strain evidence="2">ATCC 33096 / DSM 2489 / 6091</strain>
    </source>
</reference>
<dbReference type="STRING" id="869209.Tresu_0571"/>
<dbReference type="eggNOG" id="COG3514">
    <property type="taxonomic scope" value="Bacteria"/>
</dbReference>
<dbReference type="GeneID" id="302997774"/>
<sequence length="94" mass="10746">MTNLSNLTQEQIDELKNLGNAPVDYSDIPKTTDFSKAKFKYYKIEPIKQTVTMRLDADLVAVLKSFGKGYQSKTNEILRSVVMEHKMPVLDFTD</sequence>
<dbReference type="AlphaFoldDB" id="F2NRH0"/>
<dbReference type="Pfam" id="PF14384">
    <property type="entry name" value="BrnA_antitoxin"/>
    <property type="match status" value="1"/>
</dbReference>
<evidence type="ECO:0000313" key="1">
    <source>
        <dbReference type="EMBL" id="AEB13512.1"/>
    </source>
</evidence>
<proteinExistence type="predicted"/>
<accession>F2NRH0</accession>
<gene>
    <name evidence="1" type="ordered locus">Tresu_0571</name>
</gene>
<dbReference type="InterPro" id="IPR025528">
    <property type="entry name" value="BrnA_antitoxin"/>
</dbReference>
<name>F2NRH0_TRES6</name>
<evidence type="ECO:0000313" key="2">
    <source>
        <dbReference type="Proteomes" id="UP000006852"/>
    </source>
</evidence>
<dbReference type="KEGG" id="tsu:Tresu_0571"/>
<dbReference type="OrthoDB" id="361944at2"/>
<reference evidence="2" key="2">
    <citation type="submission" date="2011-04" db="EMBL/GenBank/DDBJ databases">
        <title>The complete genome of chromosome of Treponema succinifaciens DSM 2489.</title>
        <authorList>
            <person name="Lucas S."/>
            <person name="Copeland A."/>
            <person name="Lapidus A."/>
            <person name="Bruce D."/>
            <person name="Goodwin L."/>
            <person name="Pitluck S."/>
            <person name="Peters L."/>
            <person name="Kyrpides N."/>
            <person name="Mavromatis K."/>
            <person name="Ivanova N."/>
            <person name="Ovchinnikova G."/>
            <person name="Teshima H."/>
            <person name="Detter J.C."/>
            <person name="Tapia R."/>
            <person name="Han C."/>
            <person name="Land M."/>
            <person name="Hauser L."/>
            <person name="Markowitz V."/>
            <person name="Cheng J.-F."/>
            <person name="Hugenholtz P."/>
            <person name="Woyke T."/>
            <person name="Wu D."/>
            <person name="Gronow S."/>
            <person name="Wellnitz S."/>
            <person name="Brambilla E."/>
            <person name="Klenk H.-P."/>
            <person name="Eisen J.A."/>
        </authorList>
    </citation>
    <scope>NUCLEOTIDE SEQUENCE [LARGE SCALE GENOMIC DNA]</scope>
    <source>
        <strain evidence="2">ATCC 33096 / DSM 2489 / 6091</strain>
    </source>
</reference>
<dbReference type="HOGENOM" id="CLU_140900_2_0_12"/>
<dbReference type="Proteomes" id="UP000006852">
    <property type="component" value="Chromosome"/>
</dbReference>
<protein>
    <submittedName>
        <fullName evidence="1">Uncharacterized protein</fullName>
    </submittedName>
</protein>
<keyword evidence="2" id="KW-1185">Reference proteome</keyword>
<organism evidence="1 2">
    <name type="scientific">Treponema succinifaciens (strain ATCC 33096 / DSM 2489 / 6091)</name>
    <dbReference type="NCBI Taxonomy" id="869209"/>
    <lineage>
        <taxon>Bacteria</taxon>
        <taxon>Pseudomonadati</taxon>
        <taxon>Spirochaetota</taxon>
        <taxon>Spirochaetia</taxon>
        <taxon>Spirochaetales</taxon>
        <taxon>Treponemataceae</taxon>
        <taxon>Treponema</taxon>
    </lineage>
</organism>
<dbReference type="RefSeq" id="WP_013700819.1">
    <property type="nucleotide sequence ID" value="NC_015385.1"/>
</dbReference>
<dbReference type="EMBL" id="CP002631">
    <property type="protein sequence ID" value="AEB13512.1"/>
    <property type="molecule type" value="Genomic_DNA"/>
</dbReference>